<proteinExistence type="inferred from homology"/>
<dbReference type="PANTHER" id="PTHR15451">
    <property type="entry name" value="ERGOSTEROL BIOSYNTHETIC PROTEIN 28-RELATED"/>
    <property type="match status" value="1"/>
</dbReference>
<sequence>MDQLASYLPPAEGLLPKWLLLLSAVSIGNSIQAYLTLSYTRRVYNNPTPSASQATPLSSRTFGTYTGLASIVRLYAAYHITEKAWFEIAFWTYVVAGWHFGSEWLVFRTAKMGEGLVGPIVISTVTMVWMWLQWGFYVG</sequence>
<comment type="subcellular location">
    <subcellularLocation>
        <location evidence="1">Endoplasmic reticulum membrane</location>
        <topology evidence="1">Multi-pass membrane protein</topology>
    </subcellularLocation>
</comment>
<keyword evidence="12" id="KW-0753">Steroid metabolism</keyword>
<dbReference type="OrthoDB" id="6485510at2759"/>
<keyword evidence="9" id="KW-0443">Lipid metabolism</keyword>
<keyword evidence="3" id="KW-0444">Lipid biosynthesis</keyword>
<evidence type="ECO:0000256" key="6">
    <source>
        <dbReference type="ARBA" id="ARBA00022955"/>
    </source>
</evidence>
<evidence type="ECO:0000256" key="5">
    <source>
        <dbReference type="ARBA" id="ARBA00022824"/>
    </source>
</evidence>
<dbReference type="AlphaFoldDB" id="A0A6A6TSZ8"/>
<evidence type="ECO:0000256" key="2">
    <source>
        <dbReference type="ARBA" id="ARBA00005377"/>
    </source>
</evidence>
<feature type="transmembrane region" description="Helical" evidence="13">
    <location>
        <begin position="116"/>
        <end position="137"/>
    </location>
</feature>
<evidence type="ECO:0000256" key="8">
    <source>
        <dbReference type="ARBA" id="ARBA00023011"/>
    </source>
</evidence>
<dbReference type="GO" id="GO:0030674">
    <property type="term" value="F:protein-macromolecule adaptor activity"/>
    <property type="evidence" value="ECO:0007669"/>
    <property type="project" value="TreeGrafter"/>
</dbReference>
<gene>
    <name evidence="14" type="ORF">K491DRAFT_178240</name>
</gene>
<evidence type="ECO:0000313" key="14">
    <source>
        <dbReference type="EMBL" id="KAF2662431.1"/>
    </source>
</evidence>
<keyword evidence="5" id="KW-0256">Endoplasmic reticulum</keyword>
<comment type="similarity">
    <text evidence="2">Belongs to the ERG28 family.</text>
</comment>
<keyword evidence="7 13" id="KW-1133">Transmembrane helix</keyword>
<evidence type="ECO:0000256" key="12">
    <source>
        <dbReference type="ARBA" id="ARBA00023221"/>
    </source>
</evidence>
<keyword evidence="6" id="KW-0752">Steroid biosynthesis</keyword>
<protein>
    <submittedName>
        <fullName evidence="14">Ergosterol 28</fullName>
    </submittedName>
</protein>
<dbReference type="PANTHER" id="PTHR15451:SF19">
    <property type="entry name" value="ERGOSTEROL BIOSYNTHETIC PROTEIN 28 HOMOLOG"/>
    <property type="match status" value="1"/>
</dbReference>
<evidence type="ECO:0000256" key="10">
    <source>
        <dbReference type="ARBA" id="ARBA00023136"/>
    </source>
</evidence>
<feature type="transmembrane region" description="Helical" evidence="13">
    <location>
        <begin position="18"/>
        <end position="37"/>
    </location>
</feature>
<evidence type="ECO:0000256" key="7">
    <source>
        <dbReference type="ARBA" id="ARBA00022989"/>
    </source>
</evidence>
<dbReference type="EMBL" id="MU004289">
    <property type="protein sequence ID" value="KAF2662431.1"/>
    <property type="molecule type" value="Genomic_DNA"/>
</dbReference>
<dbReference type="GO" id="GO:0016126">
    <property type="term" value="P:sterol biosynthetic process"/>
    <property type="evidence" value="ECO:0007669"/>
    <property type="project" value="UniProtKB-KW"/>
</dbReference>
<dbReference type="Pfam" id="PF03694">
    <property type="entry name" value="Erg28"/>
    <property type="match status" value="1"/>
</dbReference>
<dbReference type="InterPro" id="IPR005352">
    <property type="entry name" value="Erg28"/>
</dbReference>
<keyword evidence="4 13" id="KW-0812">Transmembrane</keyword>
<reference evidence="14" key="1">
    <citation type="journal article" date="2020" name="Stud. Mycol.">
        <title>101 Dothideomycetes genomes: a test case for predicting lifestyles and emergence of pathogens.</title>
        <authorList>
            <person name="Haridas S."/>
            <person name="Albert R."/>
            <person name="Binder M."/>
            <person name="Bloem J."/>
            <person name="Labutti K."/>
            <person name="Salamov A."/>
            <person name="Andreopoulos B."/>
            <person name="Baker S."/>
            <person name="Barry K."/>
            <person name="Bills G."/>
            <person name="Bluhm B."/>
            <person name="Cannon C."/>
            <person name="Castanera R."/>
            <person name="Culley D."/>
            <person name="Daum C."/>
            <person name="Ezra D."/>
            <person name="Gonzalez J."/>
            <person name="Henrissat B."/>
            <person name="Kuo A."/>
            <person name="Liang C."/>
            <person name="Lipzen A."/>
            <person name="Lutzoni F."/>
            <person name="Magnuson J."/>
            <person name="Mondo S."/>
            <person name="Nolan M."/>
            <person name="Ohm R."/>
            <person name="Pangilinan J."/>
            <person name="Park H.-J."/>
            <person name="Ramirez L."/>
            <person name="Alfaro M."/>
            <person name="Sun H."/>
            <person name="Tritt A."/>
            <person name="Yoshinaga Y."/>
            <person name="Zwiers L.-H."/>
            <person name="Turgeon B."/>
            <person name="Goodwin S."/>
            <person name="Spatafora J."/>
            <person name="Crous P."/>
            <person name="Grigoriev I."/>
        </authorList>
    </citation>
    <scope>NUCLEOTIDE SEQUENCE</scope>
    <source>
        <strain evidence="14">CBS 122681</strain>
    </source>
</reference>
<accession>A0A6A6TSZ8</accession>
<evidence type="ECO:0000256" key="13">
    <source>
        <dbReference type="SAM" id="Phobius"/>
    </source>
</evidence>
<evidence type="ECO:0000256" key="1">
    <source>
        <dbReference type="ARBA" id="ARBA00004477"/>
    </source>
</evidence>
<keyword evidence="11" id="KW-1207">Sterol metabolism</keyword>
<organism evidence="14 15">
    <name type="scientific">Lophiostoma macrostomum CBS 122681</name>
    <dbReference type="NCBI Taxonomy" id="1314788"/>
    <lineage>
        <taxon>Eukaryota</taxon>
        <taxon>Fungi</taxon>
        <taxon>Dikarya</taxon>
        <taxon>Ascomycota</taxon>
        <taxon>Pezizomycotina</taxon>
        <taxon>Dothideomycetes</taxon>
        <taxon>Pleosporomycetidae</taxon>
        <taxon>Pleosporales</taxon>
        <taxon>Lophiostomataceae</taxon>
        <taxon>Lophiostoma</taxon>
    </lineage>
</organism>
<keyword evidence="15" id="KW-1185">Reference proteome</keyword>
<evidence type="ECO:0000256" key="3">
    <source>
        <dbReference type="ARBA" id="ARBA00022516"/>
    </source>
</evidence>
<dbReference type="GO" id="GO:0005789">
    <property type="term" value="C:endoplasmic reticulum membrane"/>
    <property type="evidence" value="ECO:0007669"/>
    <property type="project" value="UniProtKB-SubCell"/>
</dbReference>
<keyword evidence="10 13" id="KW-0472">Membrane</keyword>
<keyword evidence="8" id="KW-0756">Sterol biosynthesis</keyword>
<feature type="transmembrane region" description="Helical" evidence="13">
    <location>
        <begin position="88"/>
        <end position="107"/>
    </location>
</feature>
<name>A0A6A6TSZ8_9PLEO</name>
<evidence type="ECO:0000256" key="9">
    <source>
        <dbReference type="ARBA" id="ARBA00023098"/>
    </source>
</evidence>
<dbReference type="Proteomes" id="UP000799324">
    <property type="component" value="Unassembled WGS sequence"/>
</dbReference>
<evidence type="ECO:0000256" key="4">
    <source>
        <dbReference type="ARBA" id="ARBA00022692"/>
    </source>
</evidence>
<evidence type="ECO:0000256" key="11">
    <source>
        <dbReference type="ARBA" id="ARBA00023166"/>
    </source>
</evidence>
<evidence type="ECO:0000313" key="15">
    <source>
        <dbReference type="Proteomes" id="UP000799324"/>
    </source>
</evidence>